<keyword evidence="2" id="KW-1133">Transmembrane helix</keyword>
<feature type="region of interest" description="Disordered" evidence="1">
    <location>
        <begin position="101"/>
        <end position="184"/>
    </location>
</feature>
<sequence>MRRAVRRRPHHVLRLRVASGVDGCSRWAARLHRRRCGGKVRRGLASYDVRAMTLSRRRLHGDGVLVATSVLVRRVAAAGGERDGDGDRRVVVRWEAVEGGVREGGRDDDDGGRGVQRARHGAADDLPVRPSQRDREARGGGGGLRRHGGDGGGKERGGDGEDLVLPVQHDGGRGAAPAAGHRMAERHVSDGARAREHADPEVPPCREARERVGHVAAARDLDHVGPHGGGGFRLPRDHHGWLRLVLGPRGAAPPLLGQLDARPVAATRHRHHQCPTTGGLLLLGAQAAINLIGEALQLLLLTVSAVLLLLLAWRRRRRAEVDGRHVHAVLVVQALLTHVCFAKRHEELGR</sequence>
<protein>
    <submittedName>
        <fullName evidence="3">Uncharacterized protein</fullName>
    </submittedName>
</protein>
<feature type="compositionally biased region" description="Basic and acidic residues" evidence="1">
    <location>
        <begin position="147"/>
        <end position="159"/>
    </location>
</feature>
<dbReference type="Gramene" id="Zm00001eb315390_T001">
    <property type="protein sequence ID" value="Zm00001eb315390_P001"/>
    <property type="gene ID" value="Zm00001eb315390"/>
</dbReference>
<evidence type="ECO:0000256" key="2">
    <source>
        <dbReference type="SAM" id="Phobius"/>
    </source>
</evidence>
<reference evidence="4" key="1">
    <citation type="submission" date="2015-12" db="EMBL/GenBank/DDBJ databases">
        <title>Update maize B73 reference genome by single molecule sequencing technologies.</title>
        <authorList>
            <consortium name="Maize Genome Sequencing Project"/>
            <person name="Ware D."/>
        </authorList>
    </citation>
    <scope>NUCLEOTIDE SEQUENCE [LARGE SCALE GENOMIC DNA]</scope>
    <source>
        <strain evidence="4">cv. B73</strain>
    </source>
</reference>
<feature type="compositionally biased region" description="Basic and acidic residues" evidence="1">
    <location>
        <begin position="121"/>
        <end position="138"/>
    </location>
</feature>
<dbReference type="AlphaFoldDB" id="A0A804UDR7"/>
<reference evidence="3" key="2">
    <citation type="submission" date="2019-07" db="EMBL/GenBank/DDBJ databases">
        <authorList>
            <person name="Seetharam A."/>
            <person name="Woodhouse M."/>
            <person name="Cannon E."/>
        </authorList>
    </citation>
    <scope>NUCLEOTIDE SEQUENCE [LARGE SCALE GENOMIC DNA]</scope>
    <source>
        <strain evidence="3">cv. B73</strain>
    </source>
</reference>
<keyword evidence="2" id="KW-0812">Transmembrane</keyword>
<dbReference type="InParanoid" id="A0A804UDR7"/>
<dbReference type="Proteomes" id="UP000007305">
    <property type="component" value="Chromosome 7"/>
</dbReference>
<reference evidence="3" key="3">
    <citation type="submission" date="2021-05" db="UniProtKB">
        <authorList>
            <consortium name="EnsemblPlants"/>
        </authorList>
    </citation>
    <scope>IDENTIFICATION</scope>
    <source>
        <strain evidence="3">cv. B73</strain>
    </source>
</reference>
<keyword evidence="2" id="KW-0472">Membrane</keyword>
<keyword evidence="4" id="KW-1185">Reference proteome</keyword>
<proteinExistence type="predicted"/>
<evidence type="ECO:0000313" key="3">
    <source>
        <dbReference type="EnsemblPlants" id="Zm00001eb315390_P001"/>
    </source>
</evidence>
<name>A0A804UDR7_MAIZE</name>
<feature type="transmembrane region" description="Helical" evidence="2">
    <location>
        <begin position="295"/>
        <end position="313"/>
    </location>
</feature>
<accession>A0A804UDR7</accession>
<evidence type="ECO:0000256" key="1">
    <source>
        <dbReference type="SAM" id="MobiDB-lite"/>
    </source>
</evidence>
<dbReference type="EnsemblPlants" id="Zm00001eb315390_T001">
    <property type="protein sequence ID" value="Zm00001eb315390_P001"/>
    <property type="gene ID" value="Zm00001eb315390"/>
</dbReference>
<evidence type="ECO:0000313" key="4">
    <source>
        <dbReference type="Proteomes" id="UP000007305"/>
    </source>
</evidence>
<organism evidence="3 4">
    <name type="scientific">Zea mays</name>
    <name type="common">Maize</name>
    <dbReference type="NCBI Taxonomy" id="4577"/>
    <lineage>
        <taxon>Eukaryota</taxon>
        <taxon>Viridiplantae</taxon>
        <taxon>Streptophyta</taxon>
        <taxon>Embryophyta</taxon>
        <taxon>Tracheophyta</taxon>
        <taxon>Spermatophyta</taxon>
        <taxon>Magnoliopsida</taxon>
        <taxon>Liliopsida</taxon>
        <taxon>Poales</taxon>
        <taxon>Poaceae</taxon>
        <taxon>PACMAD clade</taxon>
        <taxon>Panicoideae</taxon>
        <taxon>Andropogonodae</taxon>
        <taxon>Andropogoneae</taxon>
        <taxon>Tripsacinae</taxon>
        <taxon>Zea</taxon>
    </lineage>
</organism>